<dbReference type="RefSeq" id="XP_040708487.1">
    <property type="nucleotide sequence ID" value="XM_040845895.1"/>
</dbReference>
<feature type="chain" id="PRO_5009887689" description="Extracellular membrane protein CFEM domain-containing protein" evidence="2">
    <location>
        <begin position="18"/>
        <end position="159"/>
    </location>
</feature>
<name>A0A1L9TZ29_9EURO</name>
<reference evidence="4" key="1">
    <citation type="journal article" date="2017" name="Genome Biol.">
        <title>Comparative genomics reveals high biological diversity and specific adaptations in the industrially and medically important fungal genus Aspergillus.</title>
        <authorList>
            <person name="de Vries R.P."/>
            <person name="Riley R."/>
            <person name="Wiebenga A."/>
            <person name="Aguilar-Osorio G."/>
            <person name="Amillis S."/>
            <person name="Uchima C.A."/>
            <person name="Anderluh G."/>
            <person name="Asadollahi M."/>
            <person name="Askin M."/>
            <person name="Barry K."/>
            <person name="Battaglia E."/>
            <person name="Bayram O."/>
            <person name="Benocci T."/>
            <person name="Braus-Stromeyer S.A."/>
            <person name="Caldana C."/>
            <person name="Canovas D."/>
            <person name="Cerqueira G.C."/>
            <person name="Chen F."/>
            <person name="Chen W."/>
            <person name="Choi C."/>
            <person name="Clum A."/>
            <person name="Dos Santos R.A."/>
            <person name="Damasio A.R."/>
            <person name="Diallinas G."/>
            <person name="Emri T."/>
            <person name="Fekete E."/>
            <person name="Flipphi M."/>
            <person name="Freyberg S."/>
            <person name="Gallo A."/>
            <person name="Gournas C."/>
            <person name="Habgood R."/>
            <person name="Hainaut M."/>
            <person name="Harispe M.L."/>
            <person name="Henrissat B."/>
            <person name="Hilden K.S."/>
            <person name="Hope R."/>
            <person name="Hossain A."/>
            <person name="Karabika E."/>
            <person name="Karaffa L."/>
            <person name="Karanyi Z."/>
            <person name="Krasevec N."/>
            <person name="Kuo A."/>
            <person name="Kusch H."/>
            <person name="LaButti K."/>
            <person name="Lagendijk E.L."/>
            <person name="Lapidus A."/>
            <person name="Levasseur A."/>
            <person name="Lindquist E."/>
            <person name="Lipzen A."/>
            <person name="Logrieco A.F."/>
            <person name="MacCabe A."/>
            <person name="Maekelae M.R."/>
            <person name="Malavazi I."/>
            <person name="Melin P."/>
            <person name="Meyer V."/>
            <person name="Mielnichuk N."/>
            <person name="Miskei M."/>
            <person name="Molnar A.P."/>
            <person name="Mule G."/>
            <person name="Ngan C.Y."/>
            <person name="Orejas M."/>
            <person name="Orosz E."/>
            <person name="Ouedraogo J.P."/>
            <person name="Overkamp K.M."/>
            <person name="Park H.-S."/>
            <person name="Perrone G."/>
            <person name="Piumi F."/>
            <person name="Punt P.J."/>
            <person name="Ram A.F."/>
            <person name="Ramon A."/>
            <person name="Rauscher S."/>
            <person name="Record E."/>
            <person name="Riano-Pachon D.M."/>
            <person name="Robert V."/>
            <person name="Roehrig J."/>
            <person name="Ruller R."/>
            <person name="Salamov A."/>
            <person name="Salih N.S."/>
            <person name="Samson R.A."/>
            <person name="Sandor E."/>
            <person name="Sanguinetti M."/>
            <person name="Schuetze T."/>
            <person name="Sepcic K."/>
            <person name="Shelest E."/>
            <person name="Sherlock G."/>
            <person name="Sophianopoulou V."/>
            <person name="Squina F.M."/>
            <person name="Sun H."/>
            <person name="Susca A."/>
            <person name="Todd R.B."/>
            <person name="Tsang A."/>
            <person name="Unkles S.E."/>
            <person name="van de Wiele N."/>
            <person name="van Rossen-Uffink D."/>
            <person name="Oliveira J.V."/>
            <person name="Vesth T.C."/>
            <person name="Visser J."/>
            <person name="Yu J.-H."/>
            <person name="Zhou M."/>
            <person name="Andersen M.R."/>
            <person name="Archer D.B."/>
            <person name="Baker S.E."/>
            <person name="Benoit I."/>
            <person name="Brakhage A.A."/>
            <person name="Braus G.H."/>
            <person name="Fischer R."/>
            <person name="Frisvad J.C."/>
            <person name="Goldman G.H."/>
            <person name="Houbraken J."/>
            <person name="Oakley B."/>
            <person name="Pocsi I."/>
            <person name="Scazzocchio C."/>
            <person name="Seiboth B."/>
            <person name="vanKuyk P.A."/>
            <person name="Wortman J."/>
            <person name="Dyer P.S."/>
            <person name="Grigoriev I.V."/>
        </authorList>
    </citation>
    <scope>NUCLEOTIDE SEQUENCE [LARGE SCALE GENOMIC DNA]</scope>
    <source>
        <strain evidence="4">CBS 593.65</strain>
    </source>
</reference>
<evidence type="ECO:0000313" key="4">
    <source>
        <dbReference type="Proteomes" id="UP000184356"/>
    </source>
</evidence>
<dbReference type="AlphaFoldDB" id="A0A1L9TZ29"/>
<organism evidence="3 4">
    <name type="scientific">Aspergillus sydowii CBS 593.65</name>
    <dbReference type="NCBI Taxonomy" id="1036612"/>
    <lineage>
        <taxon>Eukaryota</taxon>
        <taxon>Fungi</taxon>
        <taxon>Dikarya</taxon>
        <taxon>Ascomycota</taxon>
        <taxon>Pezizomycotina</taxon>
        <taxon>Eurotiomycetes</taxon>
        <taxon>Eurotiomycetidae</taxon>
        <taxon>Eurotiales</taxon>
        <taxon>Aspergillaceae</taxon>
        <taxon>Aspergillus</taxon>
        <taxon>Aspergillus subgen. Nidulantes</taxon>
    </lineage>
</organism>
<evidence type="ECO:0000256" key="2">
    <source>
        <dbReference type="SAM" id="SignalP"/>
    </source>
</evidence>
<dbReference type="EMBL" id="KV878582">
    <property type="protein sequence ID" value="OJJ64681.1"/>
    <property type="molecule type" value="Genomic_DNA"/>
</dbReference>
<evidence type="ECO:0000313" key="3">
    <source>
        <dbReference type="EMBL" id="OJJ64681.1"/>
    </source>
</evidence>
<evidence type="ECO:0008006" key="5">
    <source>
        <dbReference type="Google" id="ProtNLM"/>
    </source>
</evidence>
<sequence>MRFLAVTLLGLASVSVAEVSSWSEVLGDVPQCMKTCLNDFYENIGLEDECGSPEEASVDCLCGVKDKFSTIQDESSKLQSCFTDGCDTKELASAASKLSDYNERFRDLQNQCTSSSSSSDGESDSGSGSGGDTGASNSLVPSFDTMLASGAVLLAASVL</sequence>
<feature type="region of interest" description="Disordered" evidence="1">
    <location>
        <begin position="111"/>
        <end position="137"/>
    </location>
</feature>
<dbReference type="VEuPathDB" id="FungiDB:ASPSYDRAFT_39432"/>
<accession>A0A1L9TZ29</accession>
<feature type="compositionally biased region" description="Low complexity" evidence="1">
    <location>
        <begin position="114"/>
        <end position="126"/>
    </location>
</feature>
<proteinExistence type="predicted"/>
<dbReference type="GeneID" id="63761968"/>
<feature type="signal peptide" evidence="2">
    <location>
        <begin position="1"/>
        <end position="17"/>
    </location>
</feature>
<keyword evidence="4" id="KW-1185">Reference proteome</keyword>
<dbReference type="OrthoDB" id="4503746at2759"/>
<dbReference type="Proteomes" id="UP000184356">
    <property type="component" value="Unassembled WGS sequence"/>
</dbReference>
<evidence type="ECO:0000256" key="1">
    <source>
        <dbReference type="SAM" id="MobiDB-lite"/>
    </source>
</evidence>
<protein>
    <recommendedName>
        <fullName evidence="5">Extracellular membrane protein CFEM domain-containing protein</fullName>
    </recommendedName>
</protein>
<gene>
    <name evidence="3" type="ORF">ASPSYDRAFT_39432</name>
</gene>
<keyword evidence="2" id="KW-0732">Signal</keyword>